<sequence length="335" mass="37410">MEASSKINLPDLDGQRVLITGGLGFIGSNLAHKCLELGAEVTVYDCLDPRSGGNMHNVHDIKNSMNIILNDIRNFEGICACIINKDVLFNCAAYTSHPNSMKEPLIDIDVNCKGVINLLEAARRFNPEIKIVHIGTSTQIGKMQYSPIDEFHPEFPVEIYSANKSASEKYVLIYGSAYHMKTTVVRLANNYGPRSNIKSPDFGFMNFFIGLALQDKDITVFGKGSQMRNIAYVEDSVNALILASQSEKSNGEVFFAVSDTQTNVAEIAQKIVQVVGKGRVRYIDWPKEREAIEIGDAVISNEKAKKFINWIPQYELVKGLFETKNYFNSCLDKYI</sequence>
<dbReference type="Proteomes" id="UP000218615">
    <property type="component" value="Unassembled WGS sequence"/>
</dbReference>
<dbReference type="SUPFAM" id="SSF51735">
    <property type="entry name" value="NAD(P)-binding Rossmann-fold domains"/>
    <property type="match status" value="1"/>
</dbReference>
<dbReference type="InterPro" id="IPR001509">
    <property type="entry name" value="Epimerase_deHydtase"/>
</dbReference>
<dbReference type="Gene3D" id="3.40.50.720">
    <property type="entry name" value="NAD(P)-binding Rossmann-like Domain"/>
    <property type="match status" value="1"/>
</dbReference>
<dbReference type="Gene3D" id="3.90.25.10">
    <property type="entry name" value="UDP-galactose 4-epimerase, domain 1"/>
    <property type="match status" value="1"/>
</dbReference>
<dbReference type="OrthoDB" id="4907at2157"/>
<protein>
    <submittedName>
        <fullName evidence="3">Putative NAD-dependent epimerase/dehydratase</fullName>
    </submittedName>
</protein>
<dbReference type="AlphaFoldDB" id="A0A284VUW5"/>
<dbReference type="EMBL" id="FZMP01000250">
    <property type="protein sequence ID" value="SNQ62987.1"/>
    <property type="molecule type" value="Genomic_DNA"/>
</dbReference>
<evidence type="ECO:0000259" key="2">
    <source>
        <dbReference type="Pfam" id="PF01370"/>
    </source>
</evidence>
<evidence type="ECO:0000313" key="4">
    <source>
        <dbReference type="Proteomes" id="UP000218615"/>
    </source>
</evidence>
<dbReference type="Pfam" id="PF01370">
    <property type="entry name" value="Epimerase"/>
    <property type="match status" value="1"/>
</dbReference>
<evidence type="ECO:0000313" key="3">
    <source>
        <dbReference type="EMBL" id="SNQ62987.1"/>
    </source>
</evidence>
<dbReference type="PANTHER" id="PTHR43000">
    <property type="entry name" value="DTDP-D-GLUCOSE 4,6-DEHYDRATASE-RELATED"/>
    <property type="match status" value="1"/>
</dbReference>
<reference evidence="4" key="1">
    <citation type="submission" date="2017-06" db="EMBL/GenBank/DDBJ databases">
        <authorList>
            <person name="Cremers G."/>
        </authorList>
    </citation>
    <scope>NUCLEOTIDE SEQUENCE [LARGE SCALE GENOMIC DNA]</scope>
</reference>
<organism evidence="3 4">
    <name type="scientific">Candidatus Methanoperedens nitratireducens</name>
    <dbReference type="NCBI Taxonomy" id="1392998"/>
    <lineage>
        <taxon>Archaea</taxon>
        <taxon>Methanobacteriati</taxon>
        <taxon>Methanobacteriota</taxon>
        <taxon>Stenosarchaea group</taxon>
        <taxon>Methanomicrobia</taxon>
        <taxon>Methanosarcinales</taxon>
        <taxon>ANME-2 cluster</taxon>
        <taxon>Candidatus Methanoperedentaceae</taxon>
        <taxon>Candidatus Methanoperedens</taxon>
    </lineage>
</organism>
<evidence type="ECO:0000256" key="1">
    <source>
        <dbReference type="ARBA" id="ARBA00007637"/>
    </source>
</evidence>
<proteinExistence type="inferred from homology"/>
<dbReference type="InterPro" id="IPR036291">
    <property type="entry name" value="NAD(P)-bd_dom_sf"/>
</dbReference>
<gene>
    <name evidence="3" type="ORF">MNV_990028</name>
</gene>
<dbReference type="RefSeq" id="WP_096207468.1">
    <property type="nucleotide sequence ID" value="NZ_FZMP01000250.1"/>
</dbReference>
<feature type="domain" description="NAD-dependent epimerase/dehydratase" evidence="2">
    <location>
        <begin position="17"/>
        <end position="252"/>
    </location>
</feature>
<keyword evidence="4" id="KW-1185">Reference proteome</keyword>
<name>A0A284VUW5_9EURY</name>
<comment type="similarity">
    <text evidence="1">Belongs to the NAD(P)-dependent epimerase/dehydratase family.</text>
</comment>
<accession>A0A284VUW5</accession>